<evidence type="ECO:0000313" key="2">
    <source>
        <dbReference type="Proteomes" id="UP001165269"/>
    </source>
</evidence>
<dbReference type="Proteomes" id="UP001165269">
    <property type="component" value="Unassembled WGS sequence"/>
</dbReference>
<proteinExistence type="predicted"/>
<name>A0ABS9Y0J7_9ACTN</name>
<dbReference type="Gene3D" id="3.10.129.10">
    <property type="entry name" value="Hotdog Thioesterase"/>
    <property type="match status" value="1"/>
</dbReference>
<gene>
    <name evidence="1" type="ORF">MQP27_06390</name>
</gene>
<dbReference type="InterPro" id="IPR029069">
    <property type="entry name" value="HotDog_dom_sf"/>
</dbReference>
<dbReference type="RefSeq" id="WP_242762101.1">
    <property type="nucleotide sequence ID" value="NZ_JALDAY010000002.1"/>
</dbReference>
<reference evidence="1" key="1">
    <citation type="submission" date="2022-03" db="EMBL/GenBank/DDBJ databases">
        <title>Streptomyces 7R015 and 7R016 isolated from Barleria lupulina in Thailand.</title>
        <authorList>
            <person name="Kanchanasin P."/>
            <person name="Phongsopitanun W."/>
            <person name="Tanasupawat S."/>
        </authorList>
    </citation>
    <scope>NUCLEOTIDE SEQUENCE</scope>
    <source>
        <strain evidence="1">7R015</strain>
    </source>
</reference>
<evidence type="ECO:0008006" key="3">
    <source>
        <dbReference type="Google" id="ProtNLM"/>
    </source>
</evidence>
<sequence>MSVHSASGVVAWSDTDASGRFHYSAAYRWAENTEHAFYRSVMPDIDIGRFPRRATAAAYEQPLRAGDSYTVRLDVEHVGNSSIAYTWTVVGPLGVCVHGEHTVVHVDAEGRPAPLPPALRERLAANAGRA</sequence>
<dbReference type="EMBL" id="JALDAY010000002">
    <property type="protein sequence ID" value="MCI3270739.1"/>
    <property type="molecule type" value="Genomic_DNA"/>
</dbReference>
<protein>
    <recommendedName>
        <fullName evidence="3">Thioesterase</fullName>
    </recommendedName>
</protein>
<dbReference type="Pfam" id="PF13279">
    <property type="entry name" value="4HBT_2"/>
    <property type="match status" value="1"/>
</dbReference>
<accession>A0ABS9Y0J7</accession>
<comment type="caution">
    <text evidence="1">The sequence shown here is derived from an EMBL/GenBank/DDBJ whole genome shotgun (WGS) entry which is preliminary data.</text>
</comment>
<organism evidence="1 2">
    <name type="scientific">Streptomyces cylindrosporus</name>
    <dbReference type="NCBI Taxonomy" id="2927583"/>
    <lineage>
        <taxon>Bacteria</taxon>
        <taxon>Bacillati</taxon>
        <taxon>Actinomycetota</taxon>
        <taxon>Actinomycetes</taxon>
        <taxon>Kitasatosporales</taxon>
        <taxon>Streptomycetaceae</taxon>
        <taxon>Streptomyces</taxon>
    </lineage>
</organism>
<dbReference type="CDD" id="cd00586">
    <property type="entry name" value="4HBT"/>
    <property type="match status" value="1"/>
</dbReference>
<dbReference type="SUPFAM" id="SSF54637">
    <property type="entry name" value="Thioesterase/thiol ester dehydrase-isomerase"/>
    <property type="match status" value="1"/>
</dbReference>
<keyword evidence="2" id="KW-1185">Reference proteome</keyword>
<evidence type="ECO:0000313" key="1">
    <source>
        <dbReference type="EMBL" id="MCI3270739.1"/>
    </source>
</evidence>